<protein>
    <submittedName>
        <fullName evidence="2">Catalase</fullName>
    </submittedName>
</protein>
<name>A0A6P2KNH3_9BURK</name>
<feature type="compositionally biased region" description="Basic and acidic residues" evidence="1">
    <location>
        <begin position="1"/>
        <end position="13"/>
    </location>
</feature>
<reference evidence="2 3" key="1">
    <citation type="submission" date="2019-09" db="EMBL/GenBank/DDBJ databases">
        <authorList>
            <person name="Depoorter E."/>
        </authorList>
    </citation>
    <scope>NUCLEOTIDE SEQUENCE [LARGE SCALE GENOMIC DNA]</scope>
    <source>
        <strain evidence="2">LMG 24064</strain>
    </source>
</reference>
<evidence type="ECO:0000313" key="3">
    <source>
        <dbReference type="Proteomes" id="UP000494222"/>
    </source>
</evidence>
<dbReference type="AlphaFoldDB" id="A0A6P2KNH3"/>
<evidence type="ECO:0000313" key="2">
    <source>
        <dbReference type="EMBL" id="VWB57361.1"/>
    </source>
</evidence>
<dbReference type="Proteomes" id="UP000494222">
    <property type="component" value="Unassembled WGS sequence"/>
</dbReference>
<evidence type="ECO:0000256" key="1">
    <source>
        <dbReference type="SAM" id="MobiDB-lite"/>
    </source>
</evidence>
<dbReference type="EMBL" id="CABVPL010000015">
    <property type="protein sequence ID" value="VWB57361.1"/>
    <property type="molecule type" value="Genomic_DNA"/>
</dbReference>
<proteinExistence type="predicted"/>
<feature type="region of interest" description="Disordered" evidence="1">
    <location>
        <begin position="1"/>
        <end position="21"/>
    </location>
</feature>
<organism evidence="2 3">
    <name type="scientific">Burkholderia latens</name>
    <dbReference type="NCBI Taxonomy" id="488446"/>
    <lineage>
        <taxon>Bacteria</taxon>
        <taxon>Pseudomonadati</taxon>
        <taxon>Pseudomonadota</taxon>
        <taxon>Betaproteobacteria</taxon>
        <taxon>Burkholderiales</taxon>
        <taxon>Burkholderiaceae</taxon>
        <taxon>Burkholderia</taxon>
        <taxon>Burkholderia cepacia complex</taxon>
    </lineage>
</organism>
<sequence length="82" mass="8645">MATDELSHLEVPPRKLPSAEPYDRVHFRMQADAEPSAARGTTAVISVRASEPAVDGGAGIAEGMLEQRQAPVEHAPAAALSR</sequence>
<gene>
    <name evidence="2" type="ORF">BLA24064_02637</name>
</gene>
<dbReference type="RefSeq" id="WP_420883501.1">
    <property type="nucleotide sequence ID" value="NZ_CABVPL010000015.1"/>
</dbReference>
<dbReference type="GeneID" id="99789905"/>
<accession>A0A6P2KNH3</accession>